<evidence type="ECO:0000313" key="3">
    <source>
        <dbReference type="EMBL" id="PWA82483.1"/>
    </source>
</evidence>
<gene>
    <name evidence="3" type="ORF">CTI12_AA178300</name>
</gene>
<dbReference type="PANTHER" id="PTHR37610">
    <property type="entry name" value="CCHC-TYPE DOMAIN-CONTAINING PROTEIN"/>
    <property type="match status" value="1"/>
</dbReference>
<accession>A0A2U1P9P7</accession>
<dbReference type="Proteomes" id="UP000245207">
    <property type="component" value="Unassembled WGS sequence"/>
</dbReference>
<evidence type="ECO:0000256" key="1">
    <source>
        <dbReference type="SAM" id="MobiDB-lite"/>
    </source>
</evidence>
<evidence type="ECO:0000313" key="4">
    <source>
        <dbReference type="Proteomes" id="UP000245207"/>
    </source>
</evidence>
<feature type="region of interest" description="Disordered" evidence="1">
    <location>
        <begin position="301"/>
        <end position="341"/>
    </location>
</feature>
<dbReference type="STRING" id="35608.A0A2U1P9P7"/>
<dbReference type="EMBL" id="PKPP01001468">
    <property type="protein sequence ID" value="PWA82483.1"/>
    <property type="molecule type" value="Genomic_DNA"/>
</dbReference>
<dbReference type="AlphaFoldDB" id="A0A2U1P9P7"/>
<dbReference type="Pfam" id="PF14223">
    <property type="entry name" value="Retrotran_gag_2"/>
    <property type="match status" value="1"/>
</dbReference>
<feature type="domain" description="Retrotransposon Copia-like N-terminal" evidence="2">
    <location>
        <begin position="10"/>
        <end position="58"/>
    </location>
</feature>
<organism evidence="3 4">
    <name type="scientific">Artemisia annua</name>
    <name type="common">Sweet wormwood</name>
    <dbReference type="NCBI Taxonomy" id="35608"/>
    <lineage>
        <taxon>Eukaryota</taxon>
        <taxon>Viridiplantae</taxon>
        <taxon>Streptophyta</taxon>
        <taxon>Embryophyta</taxon>
        <taxon>Tracheophyta</taxon>
        <taxon>Spermatophyta</taxon>
        <taxon>Magnoliopsida</taxon>
        <taxon>eudicotyledons</taxon>
        <taxon>Gunneridae</taxon>
        <taxon>Pentapetalae</taxon>
        <taxon>asterids</taxon>
        <taxon>campanulids</taxon>
        <taxon>Asterales</taxon>
        <taxon>Asteraceae</taxon>
        <taxon>Asteroideae</taxon>
        <taxon>Anthemideae</taxon>
        <taxon>Artemisiinae</taxon>
        <taxon>Artemisia</taxon>
    </lineage>
</organism>
<dbReference type="OrthoDB" id="5544992at2759"/>
<comment type="caution">
    <text evidence="3">The sequence shown here is derived from an EMBL/GenBank/DDBJ whole genome shotgun (WGS) entry which is preliminary data.</text>
</comment>
<sequence length="443" mass="49360">MDSSNPLYVHPSDGPGSLPMQEKLVGAQNYRSWRRSMEIGLSTKRKLGFVKGTIPKPPSVPIAPVTVVENNARIEMWETCNNLVISWIMSSVSDSIAKSVMFIGSASEIWSQLETRFSLSNGSRKYKLSKDTFGISQQGSSVSEYYTKMKCVWEELDSMNNLPRLTAITQEMSVFLNAVEKQKEEQRLFQFLNGLDECYGPQRSQLLLINPLPSVACAVIQQEELQKDVFHGSTIVESTALFSKNGGKDKYSICGFKWHPPERCWEKSSDDKFLQPVPVPMPTHPAVYDICKPIAPNNQNVPIPTPETHPEPVVPNTQDVPAQPEVRRSSRTSKPPAWAKDFVTPTVKPSANQVTAPILSSQFKCFLSNLISHQDPKGLDLDINWVSVSLKKRWQESRSKVGLGFLNASMRPSGGFCLSLLGKIVVDLIMVAEEAVSDNDRTV</sequence>
<protein>
    <recommendedName>
        <fullName evidence="2">Retrotransposon Copia-like N-terminal domain-containing protein</fullName>
    </recommendedName>
</protein>
<dbReference type="InterPro" id="IPR029472">
    <property type="entry name" value="Copia-like_N"/>
</dbReference>
<name>A0A2U1P9P7_ARTAN</name>
<reference evidence="3 4" key="1">
    <citation type="journal article" date="2018" name="Mol. Plant">
        <title>The genome of Artemisia annua provides insight into the evolution of Asteraceae family and artemisinin biosynthesis.</title>
        <authorList>
            <person name="Shen Q."/>
            <person name="Zhang L."/>
            <person name="Liao Z."/>
            <person name="Wang S."/>
            <person name="Yan T."/>
            <person name="Shi P."/>
            <person name="Liu M."/>
            <person name="Fu X."/>
            <person name="Pan Q."/>
            <person name="Wang Y."/>
            <person name="Lv Z."/>
            <person name="Lu X."/>
            <person name="Zhang F."/>
            <person name="Jiang W."/>
            <person name="Ma Y."/>
            <person name="Chen M."/>
            <person name="Hao X."/>
            <person name="Li L."/>
            <person name="Tang Y."/>
            <person name="Lv G."/>
            <person name="Zhou Y."/>
            <person name="Sun X."/>
            <person name="Brodelius P.E."/>
            <person name="Rose J.K.C."/>
            <person name="Tang K."/>
        </authorList>
    </citation>
    <scope>NUCLEOTIDE SEQUENCE [LARGE SCALE GENOMIC DNA]</scope>
    <source>
        <strain evidence="4">cv. Huhao1</strain>
        <tissue evidence="3">Leaf</tissue>
    </source>
</reference>
<dbReference type="Pfam" id="PF14244">
    <property type="entry name" value="Retrotran_gag_3"/>
    <property type="match status" value="1"/>
</dbReference>
<dbReference type="PANTHER" id="PTHR37610:SF6">
    <property type="entry name" value="GAG-POLYPEPTIDE OF LTR COPIA-TYPE-RELATED"/>
    <property type="match status" value="1"/>
</dbReference>
<keyword evidence="4" id="KW-1185">Reference proteome</keyword>
<proteinExistence type="predicted"/>
<evidence type="ECO:0000259" key="2">
    <source>
        <dbReference type="Pfam" id="PF14244"/>
    </source>
</evidence>